<keyword evidence="1" id="KW-1133">Transmembrane helix</keyword>
<keyword evidence="1" id="KW-0472">Membrane</keyword>
<dbReference type="EMBL" id="SRJF01000003">
    <property type="protein sequence ID" value="TGA80227.1"/>
    <property type="molecule type" value="Genomic_DNA"/>
</dbReference>
<comment type="caution">
    <text evidence="2">The sequence shown here is derived from an EMBL/GenBank/DDBJ whole genome shotgun (WGS) entry which is preliminary data.</text>
</comment>
<dbReference type="Proteomes" id="UP000298482">
    <property type="component" value="Unassembled WGS sequence"/>
</dbReference>
<keyword evidence="1" id="KW-0812">Transmembrane</keyword>
<feature type="transmembrane region" description="Helical" evidence="1">
    <location>
        <begin position="6"/>
        <end position="29"/>
    </location>
</feature>
<evidence type="ECO:0000313" key="3">
    <source>
        <dbReference type="Proteomes" id="UP000298482"/>
    </source>
</evidence>
<accession>A0ABY2KEL2</accession>
<organism evidence="2 3">
    <name type="scientific">Staphylococcus croceilyticus</name>
    <dbReference type="NCBI Taxonomy" id="319942"/>
    <lineage>
        <taxon>Bacteria</taxon>
        <taxon>Bacillati</taxon>
        <taxon>Bacillota</taxon>
        <taxon>Bacilli</taxon>
        <taxon>Bacillales</taxon>
        <taxon>Staphylococcaceae</taxon>
        <taxon>Staphylococcus</taxon>
    </lineage>
</organism>
<evidence type="ECO:0000313" key="2">
    <source>
        <dbReference type="EMBL" id="TGA80227.1"/>
    </source>
</evidence>
<protein>
    <recommendedName>
        <fullName evidence="4">NERD domain-containing protein</fullName>
    </recommendedName>
</protein>
<name>A0ABY2KEL2_9STAP</name>
<sequence>MNSFGPIEIGLIAAIVVAIICLILFLVTLKSKNNIKQKTKEEYSLKEKQMLESHEEALEKERIENKKQVTRQKEDFDATISGKNREIDALKLFSKNTSEYVTDMRLIGIRDRLVNEKRIRREDMHIMANIFLPSNEFNDIQRISHLVLTRTGLYIIDSQLLKGHVYNGISGNQFQELPMMEQVFNTLDLDAKSPQTLVLDQNDDESSLSFVNYSDQLEAIEKLATDLQTQLGTKYTPTAIMYFNPKRDGDVTISNYAQSSSVKVLVGPEQLDEFFNKFVFHGRIQFNVEELQSIMDKIETFN</sequence>
<evidence type="ECO:0000256" key="1">
    <source>
        <dbReference type="SAM" id="Phobius"/>
    </source>
</evidence>
<dbReference type="RefSeq" id="WP_103328215.1">
    <property type="nucleotide sequence ID" value="NZ_PPRD01000005.1"/>
</dbReference>
<proteinExistence type="predicted"/>
<gene>
    <name evidence="2" type="ORF">E2556_03910</name>
</gene>
<keyword evidence="3" id="KW-1185">Reference proteome</keyword>
<evidence type="ECO:0008006" key="4">
    <source>
        <dbReference type="Google" id="ProtNLM"/>
    </source>
</evidence>
<reference evidence="2 3" key="1">
    <citation type="submission" date="2019-04" db="EMBL/GenBank/DDBJ databases">
        <title>Genomic characterization of Staphylococcus petrasii strains.</title>
        <authorList>
            <person name="Vrbovska V."/>
            <person name="Kovarovic V."/>
            <person name="Maslanova I."/>
            <person name="Indrakova A."/>
            <person name="Petras P."/>
            <person name="Sedo O."/>
            <person name="Svec P."/>
            <person name="Fisarova L."/>
            <person name="Sedlacek I."/>
            <person name="Doskar J."/>
            <person name="Pantucek R."/>
        </authorList>
    </citation>
    <scope>NUCLEOTIDE SEQUENCE [LARGE SCALE GENOMIC DNA]</scope>
    <source>
        <strain evidence="2 3">CCM 8421</strain>
    </source>
</reference>